<dbReference type="GO" id="GO:0003676">
    <property type="term" value="F:nucleic acid binding"/>
    <property type="evidence" value="ECO:0007669"/>
    <property type="project" value="InterPro"/>
</dbReference>
<dbReference type="CDD" id="cd01650">
    <property type="entry name" value="RT_nLTR_like"/>
    <property type="match status" value="1"/>
</dbReference>
<evidence type="ECO:0000259" key="1">
    <source>
        <dbReference type="PROSITE" id="PS50878"/>
    </source>
</evidence>
<dbReference type="Proteomes" id="UP001497516">
    <property type="component" value="Chromosome 6"/>
</dbReference>
<dbReference type="Pfam" id="PF13456">
    <property type="entry name" value="RVT_3"/>
    <property type="match status" value="1"/>
</dbReference>
<dbReference type="EMBL" id="OZ034819">
    <property type="protein sequence ID" value="CAL1396983.1"/>
    <property type="molecule type" value="Genomic_DNA"/>
</dbReference>
<sequence length="830" mass="94787">MSSRIKGFMPDLVSEMQAAFTGGRLIQDNIIIVHEVLHHFKNRRKGRKHDMMLKMDMRKAYDLVDWDCLSALLEAYGFNRMWCDWVKECISTVRFAVLVNGGPTEFFSPSRGIRQGDPLSPFLFILMSNALSFLLDKGIAEGSIQGLKIKPNCPCLSHCLFADDTVVFGKATLDEAEAVMHIIDKYKSITGQEVNMDKSSVFFSKNTPGEVKASITSFLGFPDAICHDKYLGVPTEWGRSKKETFAFLVERMEKKGESWKSLTLSHGGKETLIKAVLQAIPTFIMSVFLLPTSLTKKMDSLIHRFFWSGSMKKRSIHWRKGDVLNDPKGEGGLGFRNFQLFNMALVAKQGWRLITEPNSLWARLMKGLYYPNGDFLTARKGSTSSWIWSSLWESRKALDLGTIRVIGSGEDTWFHKDPWVHPIQGHNISSHLDPPSRVRDWMCQDGKRWNMNLILRHCSPEEAEAISRIQIGPDGAPDKWAWKYNSTGRFSVRTAYHGFRNHLKEVNQPMPSDLNLPADDDKWKWLWSLNLPPKIRFFMWRCIRNALATKLNLFRRKCSPNTTCQLCNGEEESPIHCLFLCSHAEATWRMLFPSNVVPQNISQWIFSLREEGSGDVCRQKIFCLWNIWKARNEFVFKGVVPSPTRTSIYAFREAAEPHLTPSSTSTFNQPREIPSHSCPPPFHPQQRIYCDGSFDVATQEAAFGVVITNSEGQIWDGKAGRIICSSPIEAEARAILEACQWAFEKRSPTMIFSDCKVLVDAINGCPSSWPWRCYASLIAITRILQQAERLRISFISRRNNKSADWVARNCRHGSLHHNWLEVLNVISDRL</sequence>
<dbReference type="PANTHER" id="PTHR33116:SF86">
    <property type="entry name" value="REVERSE TRANSCRIPTASE DOMAIN-CONTAINING PROTEIN"/>
    <property type="match status" value="1"/>
</dbReference>
<dbReference type="SUPFAM" id="SSF53098">
    <property type="entry name" value="Ribonuclease H-like"/>
    <property type="match status" value="1"/>
</dbReference>
<protein>
    <recommendedName>
        <fullName evidence="1">Reverse transcriptase domain-containing protein</fullName>
    </recommendedName>
</protein>
<dbReference type="InterPro" id="IPR043502">
    <property type="entry name" value="DNA/RNA_pol_sf"/>
</dbReference>
<organism evidence="2 3">
    <name type="scientific">Linum trigynum</name>
    <dbReference type="NCBI Taxonomy" id="586398"/>
    <lineage>
        <taxon>Eukaryota</taxon>
        <taxon>Viridiplantae</taxon>
        <taxon>Streptophyta</taxon>
        <taxon>Embryophyta</taxon>
        <taxon>Tracheophyta</taxon>
        <taxon>Spermatophyta</taxon>
        <taxon>Magnoliopsida</taxon>
        <taxon>eudicotyledons</taxon>
        <taxon>Gunneridae</taxon>
        <taxon>Pentapetalae</taxon>
        <taxon>rosids</taxon>
        <taxon>fabids</taxon>
        <taxon>Malpighiales</taxon>
        <taxon>Linaceae</taxon>
        <taxon>Linum</taxon>
    </lineage>
</organism>
<dbReference type="AlphaFoldDB" id="A0AAV2FH29"/>
<dbReference type="SUPFAM" id="SSF56672">
    <property type="entry name" value="DNA/RNA polymerases"/>
    <property type="match status" value="1"/>
</dbReference>
<dbReference type="Pfam" id="PF00078">
    <property type="entry name" value="RVT_1"/>
    <property type="match status" value="1"/>
</dbReference>
<dbReference type="InterPro" id="IPR000477">
    <property type="entry name" value="RT_dom"/>
</dbReference>
<dbReference type="GO" id="GO:0004523">
    <property type="term" value="F:RNA-DNA hybrid ribonuclease activity"/>
    <property type="evidence" value="ECO:0007669"/>
    <property type="project" value="InterPro"/>
</dbReference>
<dbReference type="InterPro" id="IPR012337">
    <property type="entry name" value="RNaseH-like_sf"/>
</dbReference>
<evidence type="ECO:0000313" key="2">
    <source>
        <dbReference type="EMBL" id="CAL1396983.1"/>
    </source>
</evidence>
<evidence type="ECO:0000313" key="3">
    <source>
        <dbReference type="Proteomes" id="UP001497516"/>
    </source>
</evidence>
<reference evidence="2 3" key="1">
    <citation type="submission" date="2024-04" db="EMBL/GenBank/DDBJ databases">
        <authorList>
            <person name="Fracassetti M."/>
        </authorList>
    </citation>
    <scope>NUCLEOTIDE SEQUENCE [LARGE SCALE GENOMIC DNA]</scope>
</reference>
<feature type="domain" description="Reverse transcriptase" evidence="1">
    <location>
        <begin position="1"/>
        <end position="223"/>
    </location>
</feature>
<dbReference type="InterPro" id="IPR002156">
    <property type="entry name" value="RNaseH_domain"/>
</dbReference>
<dbReference type="Gene3D" id="3.30.420.10">
    <property type="entry name" value="Ribonuclease H-like superfamily/Ribonuclease H"/>
    <property type="match status" value="1"/>
</dbReference>
<accession>A0AAV2FH29</accession>
<dbReference type="InterPro" id="IPR036397">
    <property type="entry name" value="RNaseH_sf"/>
</dbReference>
<gene>
    <name evidence="2" type="ORF">LTRI10_LOCUS37314</name>
</gene>
<proteinExistence type="predicted"/>
<keyword evidence="3" id="KW-1185">Reference proteome</keyword>
<dbReference type="PROSITE" id="PS50878">
    <property type="entry name" value="RT_POL"/>
    <property type="match status" value="1"/>
</dbReference>
<dbReference type="InterPro" id="IPR044730">
    <property type="entry name" value="RNase_H-like_dom_plant"/>
</dbReference>
<dbReference type="PANTHER" id="PTHR33116">
    <property type="entry name" value="REVERSE TRANSCRIPTASE ZINC-BINDING DOMAIN-CONTAINING PROTEIN-RELATED-RELATED"/>
    <property type="match status" value="1"/>
</dbReference>
<name>A0AAV2FH29_9ROSI</name>
<dbReference type="InterPro" id="IPR026960">
    <property type="entry name" value="RVT-Znf"/>
</dbReference>
<dbReference type="Pfam" id="PF13966">
    <property type="entry name" value="zf-RVT"/>
    <property type="match status" value="1"/>
</dbReference>
<dbReference type="CDD" id="cd06222">
    <property type="entry name" value="RNase_H_like"/>
    <property type="match status" value="1"/>
</dbReference>